<dbReference type="InterPro" id="IPR022987">
    <property type="entry name" value="UPF0227"/>
</dbReference>
<dbReference type="InterPro" id="IPR008886">
    <property type="entry name" value="UPF0227/Esterase_YqiA"/>
</dbReference>
<keyword evidence="3" id="KW-1185">Reference proteome</keyword>
<accession>A0A511QC44</accession>
<comment type="similarity">
    <text evidence="1">Belongs to the UPF0227 family.</text>
</comment>
<dbReference type="InterPro" id="IPR029058">
    <property type="entry name" value="AB_hydrolase_fold"/>
</dbReference>
<evidence type="ECO:0000313" key="2">
    <source>
        <dbReference type="EMBL" id="GEM74869.1"/>
    </source>
</evidence>
<comment type="caution">
    <text evidence="2">The sequence shown here is derived from an EMBL/GenBank/DDBJ whole genome shotgun (WGS) entry which is preliminary data.</text>
</comment>
<name>A0A511QC44_9VIBR</name>
<dbReference type="SUPFAM" id="SSF53474">
    <property type="entry name" value="alpha/beta-Hydrolases"/>
    <property type="match status" value="1"/>
</dbReference>
<dbReference type="AlphaFoldDB" id="A0A511QC44"/>
<dbReference type="Gene3D" id="3.40.50.1820">
    <property type="entry name" value="alpha/beta hydrolase"/>
    <property type="match status" value="1"/>
</dbReference>
<dbReference type="HAMAP" id="MF_01047">
    <property type="entry name" value="UPF0227"/>
    <property type="match status" value="1"/>
</dbReference>
<dbReference type="PANTHER" id="PTHR35602:SF2">
    <property type="entry name" value="UPF0227 PROTEIN YCFP"/>
    <property type="match status" value="1"/>
</dbReference>
<evidence type="ECO:0000256" key="1">
    <source>
        <dbReference type="HAMAP-Rule" id="MF_01047"/>
    </source>
</evidence>
<dbReference type="Pfam" id="PF05728">
    <property type="entry name" value="UPF0227"/>
    <property type="match status" value="1"/>
</dbReference>
<dbReference type="PANTHER" id="PTHR35602">
    <property type="entry name" value="ESTERASE YQIA-RELATED"/>
    <property type="match status" value="1"/>
</dbReference>
<dbReference type="NCBIfam" id="NF003431">
    <property type="entry name" value="PRK04940.1"/>
    <property type="match status" value="1"/>
</dbReference>
<dbReference type="Proteomes" id="UP000321922">
    <property type="component" value="Unassembled WGS sequence"/>
</dbReference>
<sequence length="212" mass="24846">MVTVWINHEILNFIPIEKVVFYYNKCSFMGKFTLIIYLHGFDSTSPGNHEKVLQLQFIDEDVRFINYSTLHPKHDMQHLLKEVSKVIAQSNDPAPLICGVGLGAYWAERIGFLCGIKQVMFNPNLHPEKTMMDRIDRPEEYEDIATKCVEQFRTKNRDDCLVILSTYDEVHDNSSSAQELESYYSIIWDDNQTHKFKKISHHLQSIKLFKEQ</sequence>
<proteinExistence type="inferred from homology"/>
<evidence type="ECO:0000313" key="3">
    <source>
        <dbReference type="Proteomes" id="UP000321922"/>
    </source>
</evidence>
<dbReference type="EMBL" id="BJXJ01000007">
    <property type="protein sequence ID" value="GEM74869.1"/>
    <property type="molecule type" value="Genomic_DNA"/>
</dbReference>
<reference evidence="2 3" key="1">
    <citation type="submission" date="2019-07" db="EMBL/GenBank/DDBJ databases">
        <title>Whole genome shotgun sequence of Vibrio sagamiensis NBRC 104589.</title>
        <authorList>
            <person name="Hosoyama A."/>
            <person name="Uohara A."/>
            <person name="Ohji S."/>
            <person name="Ichikawa N."/>
        </authorList>
    </citation>
    <scope>NUCLEOTIDE SEQUENCE [LARGE SCALE GENOMIC DNA]</scope>
    <source>
        <strain evidence="2 3">NBRC 104589</strain>
    </source>
</reference>
<protein>
    <recommendedName>
        <fullName evidence="1">UPF0227 protein VSA01S_09810</fullName>
    </recommendedName>
</protein>
<gene>
    <name evidence="2" type="ORF">VSA01S_09810</name>
</gene>
<organism evidence="2 3">
    <name type="scientific">Vibrio sagamiensis NBRC 104589</name>
    <dbReference type="NCBI Taxonomy" id="1219064"/>
    <lineage>
        <taxon>Bacteria</taxon>
        <taxon>Pseudomonadati</taxon>
        <taxon>Pseudomonadota</taxon>
        <taxon>Gammaproteobacteria</taxon>
        <taxon>Vibrionales</taxon>
        <taxon>Vibrionaceae</taxon>
        <taxon>Vibrio</taxon>
    </lineage>
</organism>